<dbReference type="GO" id="GO:0140663">
    <property type="term" value="F:ATP-dependent FeS chaperone activity"/>
    <property type="evidence" value="ECO:0007669"/>
    <property type="project" value="InterPro"/>
</dbReference>
<evidence type="ECO:0000256" key="3">
    <source>
        <dbReference type="ARBA" id="ARBA00022840"/>
    </source>
</evidence>
<dbReference type="InterPro" id="IPR044304">
    <property type="entry name" value="NUBPL-like"/>
</dbReference>
<evidence type="ECO:0000313" key="8">
    <source>
        <dbReference type="EMBL" id="KAJ8605355.1"/>
    </source>
</evidence>
<dbReference type="PANTHER" id="PTHR42961:SF2">
    <property type="entry name" value="IRON-SULFUR PROTEIN NUBPL"/>
    <property type="match status" value="1"/>
</dbReference>
<dbReference type="GO" id="GO:0016226">
    <property type="term" value="P:iron-sulfur cluster assembly"/>
    <property type="evidence" value="ECO:0007669"/>
    <property type="project" value="InterPro"/>
</dbReference>
<dbReference type="AlphaFoldDB" id="A0AAD7XM10"/>
<evidence type="ECO:0000256" key="2">
    <source>
        <dbReference type="ARBA" id="ARBA00022741"/>
    </source>
</evidence>
<gene>
    <name evidence="8" type="ORF">CTAYLR_002340</name>
</gene>
<evidence type="ECO:0000259" key="7">
    <source>
        <dbReference type="Pfam" id="PF01883"/>
    </source>
</evidence>
<dbReference type="Proteomes" id="UP001230188">
    <property type="component" value="Unassembled WGS sequence"/>
</dbReference>
<dbReference type="HAMAP" id="MF_02040">
    <property type="entry name" value="Mrp_NBP35"/>
    <property type="match status" value="1"/>
</dbReference>
<comment type="caution">
    <text evidence="8">The sequence shown here is derived from an EMBL/GenBank/DDBJ whole genome shotgun (WGS) entry which is preliminary data.</text>
</comment>
<evidence type="ECO:0000256" key="6">
    <source>
        <dbReference type="ARBA" id="ARBA00024036"/>
    </source>
</evidence>
<dbReference type="Pfam" id="PF10609">
    <property type="entry name" value="ParA"/>
    <property type="match status" value="1"/>
</dbReference>
<comment type="similarity">
    <text evidence="6">Belongs to the Mrp/NBP35 ATP-binding proteins family.</text>
</comment>
<dbReference type="SUPFAM" id="SSF117916">
    <property type="entry name" value="Fe-S cluster assembly (FSCA) domain-like"/>
    <property type="match status" value="1"/>
</dbReference>
<feature type="domain" description="MIP18 family-like" evidence="7">
    <location>
        <begin position="11"/>
        <end position="79"/>
    </location>
</feature>
<organism evidence="8 9">
    <name type="scientific">Chrysophaeum taylorii</name>
    <dbReference type="NCBI Taxonomy" id="2483200"/>
    <lineage>
        <taxon>Eukaryota</taxon>
        <taxon>Sar</taxon>
        <taxon>Stramenopiles</taxon>
        <taxon>Ochrophyta</taxon>
        <taxon>Pelagophyceae</taxon>
        <taxon>Pelagomonadales</taxon>
        <taxon>Pelagomonadaceae</taxon>
        <taxon>Chrysophaeum</taxon>
    </lineage>
</organism>
<protein>
    <recommendedName>
        <fullName evidence="7">MIP18 family-like domain-containing protein</fullName>
    </recommendedName>
</protein>
<accession>A0AAD7XM10</accession>
<dbReference type="Gene3D" id="3.40.50.300">
    <property type="entry name" value="P-loop containing nucleotide triphosphate hydrolases"/>
    <property type="match status" value="1"/>
</dbReference>
<evidence type="ECO:0000256" key="1">
    <source>
        <dbReference type="ARBA" id="ARBA00022723"/>
    </source>
</evidence>
<dbReference type="SUPFAM" id="SSF52540">
    <property type="entry name" value="P-loop containing nucleoside triphosphate hydrolases"/>
    <property type="match status" value="1"/>
</dbReference>
<dbReference type="GO" id="GO:0005524">
    <property type="term" value="F:ATP binding"/>
    <property type="evidence" value="ECO:0007669"/>
    <property type="project" value="UniProtKB-KW"/>
</dbReference>
<reference evidence="8" key="1">
    <citation type="submission" date="2023-01" db="EMBL/GenBank/DDBJ databases">
        <title>Metagenome sequencing of chrysophaentin producing Chrysophaeum taylorii.</title>
        <authorList>
            <person name="Davison J."/>
            <person name="Bewley C."/>
        </authorList>
    </citation>
    <scope>NUCLEOTIDE SEQUENCE</scope>
    <source>
        <strain evidence="8">NIES-1699</strain>
    </source>
</reference>
<dbReference type="InterPro" id="IPR019591">
    <property type="entry name" value="Mrp/NBP35_ATP-bd"/>
</dbReference>
<proteinExistence type="inferred from homology"/>
<keyword evidence="5" id="KW-0411">Iron-sulfur</keyword>
<dbReference type="Pfam" id="PF01883">
    <property type="entry name" value="FeS_assembly_P"/>
    <property type="match status" value="1"/>
</dbReference>
<dbReference type="CDD" id="cd02037">
    <property type="entry name" value="Mrp_NBP35"/>
    <property type="match status" value="1"/>
</dbReference>
<evidence type="ECO:0000256" key="5">
    <source>
        <dbReference type="ARBA" id="ARBA00023014"/>
    </source>
</evidence>
<dbReference type="Gene3D" id="3.30.300.130">
    <property type="entry name" value="Fe-S cluster assembly (FSCA)"/>
    <property type="match status" value="1"/>
</dbReference>
<keyword evidence="2" id="KW-0547">Nucleotide-binding</keyword>
<dbReference type="InterPro" id="IPR033756">
    <property type="entry name" value="YlxH/NBP35"/>
</dbReference>
<evidence type="ECO:0000256" key="4">
    <source>
        <dbReference type="ARBA" id="ARBA00023004"/>
    </source>
</evidence>
<dbReference type="InterPro" id="IPR002744">
    <property type="entry name" value="MIP18-like"/>
</dbReference>
<sequence length="445" mass="46648">MRLWGRRSLQEEAVRALRGVVDPVLGVDVVSGGLARVRAEGTRVSVEVDVGSAAHPARRAVAEACGAAVEKVGGVREVRITLGASGFGGKPASSPGAASVRCAVAVTSCKGGVGKSTVAWHLARSLWRRGGRVGVLDADVHGPSLPSLVGRREVARPSPAGGGLALPIEAEETGVLRVASLGFVGEASTDPSALRGPLAGRVATQLLAMTDWGELDYLIVDLPPGIGDVPLAVYRDLALDGAVVVTTPSRLAHADVLRGLGLLQQFRVPPLAVVENMAYLEGCGTRIFGDVSTRAQVAATLGLGESSCFEIPLSLAVRDSNEGTRNVDDDDDAKSAFGPLADYCVERLLRAQFRTRDVSVDASFDRNRGAVVVRRFVGDQAREHVVSLDALLDESRDRQPATQKVPPRPSRVSLIGKRAIAIDWSSGLKNDVYDLDALIALSSGA</sequence>
<dbReference type="PANTHER" id="PTHR42961">
    <property type="entry name" value="IRON-SULFUR PROTEIN NUBPL"/>
    <property type="match status" value="1"/>
</dbReference>
<dbReference type="InterPro" id="IPR034904">
    <property type="entry name" value="FSCA_dom_sf"/>
</dbReference>
<dbReference type="InterPro" id="IPR027417">
    <property type="entry name" value="P-loop_NTPase"/>
</dbReference>
<dbReference type="EMBL" id="JAQMWT010000316">
    <property type="protein sequence ID" value="KAJ8605355.1"/>
    <property type="molecule type" value="Genomic_DNA"/>
</dbReference>
<name>A0AAD7XM10_9STRA</name>
<dbReference type="GO" id="GO:0051539">
    <property type="term" value="F:4 iron, 4 sulfur cluster binding"/>
    <property type="evidence" value="ECO:0007669"/>
    <property type="project" value="TreeGrafter"/>
</dbReference>
<keyword evidence="4" id="KW-0408">Iron</keyword>
<evidence type="ECO:0000313" key="9">
    <source>
        <dbReference type="Proteomes" id="UP001230188"/>
    </source>
</evidence>
<dbReference type="GO" id="GO:0046872">
    <property type="term" value="F:metal ion binding"/>
    <property type="evidence" value="ECO:0007669"/>
    <property type="project" value="UniProtKB-KW"/>
</dbReference>
<keyword evidence="9" id="KW-1185">Reference proteome</keyword>
<keyword evidence="3" id="KW-0067">ATP-binding</keyword>
<keyword evidence="1" id="KW-0479">Metal-binding</keyword>